<dbReference type="Proteomes" id="UP001213681">
    <property type="component" value="Unassembled WGS sequence"/>
</dbReference>
<dbReference type="GeneID" id="81603758"/>
<protein>
    <submittedName>
        <fullName evidence="2">Uncharacterized protein</fullName>
    </submittedName>
</protein>
<feature type="region of interest" description="Disordered" evidence="1">
    <location>
        <begin position="1"/>
        <end position="22"/>
    </location>
</feature>
<accession>A0AAD6FZ17</accession>
<dbReference type="AlphaFoldDB" id="A0AAD6FZ17"/>
<comment type="caution">
    <text evidence="2">The sequence shown here is derived from an EMBL/GenBank/DDBJ whole genome shotgun (WGS) entry which is preliminary data.</text>
</comment>
<sequence>MDSVKTKDVPQSANGTKPMTSVEEYQRRWAQLMDDTAKQIQKIRGAQIRFSRSLTDMKNKPESPARAPVDDGPPNAPLRERS</sequence>
<reference evidence="2" key="1">
    <citation type="submission" date="2022-12" db="EMBL/GenBank/DDBJ databases">
        <authorList>
            <person name="Petersen C."/>
        </authorList>
    </citation>
    <scope>NUCLEOTIDE SEQUENCE</scope>
    <source>
        <strain evidence="2">IBT 16125</strain>
    </source>
</reference>
<organism evidence="2 3">
    <name type="scientific">Penicillium daleae</name>
    <dbReference type="NCBI Taxonomy" id="63821"/>
    <lineage>
        <taxon>Eukaryota</taxon>
        <taxon>Fungi</taxon>
        <taxon>Dikarya</taxon>
        <taxon>Ascomycota</taxon>
        <taxon>Pezizomycotina</taxon>
        <taxon>Eurotiomycetes</taxon>
        <taxon>Eurotiomycetidae</taxon>
        <taxon>Eurotiales</taxon>
        <taxon>Aspergillaceae</taxon>
        <taxon>Penicillium</taxon>
    </lineage>
</organism>
<proteinExistence type="predicted"/>
<evidence type="ECO:0000313" key="3">
    <source>
        <dbReference type="Proteomes" id="UP001213681"/>
    </source>
</evidence>
<dbReference type="EMBL" id="JAPVEA010000008">
    <property type="protein sequence ID" value="KAJ5439135.1"/>
    <property type="molecule type" value="Genomic_DNA"/>
</dbReference>
<gene>
    <name evidence="2" type="ORF">N7458_010133</name>
</gene>
<evidence type="ECO:0000313" key="2">
    <source>
        <dbReference type="EMBL" id="KAJ5439135.1"/>
    </source>
</evidence>
<dbReference type="RefSeq" id="XP_056762364.1">
    <property type="nucleotide sequence ID" value="XM_056913515.1"/>
</dbReference>
<feature type="compositionally biased region" description="Polar residues" evidence="1">
    <location>
        <begin position="9"/>
        <end position="19"/>
    </location>
</feature>
<keyword evidence="3" id="KW-1185">Reference proteome</keyword>
<feature type="region of interest" description="Disordered" evidence="1">
    <location>
        <begin position="51"/>
        <end position="82"/>
    </location>
</feature>
<name>A0AAD6FZ17_9EURO</name>
<reference evidence="2" key="2">
    <citation type="journal article" date="2023" name="IMA Fungus">
        <title>Comparative genomic study of the Penicillium genus elucidates a diverse pangenome and 15 lateral gene transfer events.</title>
        <authorList>
            <person name="Petersen C."/>
            <person name="Sorensen T."/>
            <person name="Nielsen M.R."/>
            <person name="Sondergaard T.E."/>
            <person name="Sorensen J.L."/>
            <person name="Fitzpatrick D.A."/>
            <person name="Frisvad J.C."/>
            <person name="Nielsen K.L."/>
        </authorList>
    </citation>
    <scope>NUCLEOTIDE SEQUENCE</scope>
    <source>
        <strain evidence="2">IBT 16125</strain>
    </source>
</reference>
<evidence type="ECO:0000256" key="1">
    <source>
        <dbReference type="SAM" id="MobiDB-lite"/>
    </source>
</evidence>